<dbReference type="InterPro" id="IPR047057">
    <property type="entry name" value="MerR_fam"/>
</dbReference>
<dbReference type="PANTHER" id="PTHR30204">
    <property type="entry name" value="REDOX-CYCLING DRUG-SENSING TRANSCRIPTIONAL ACTIVATOR SOXR"/>
    <property type="match status" value="1"/>
</dbReference>
<feature type="domain" description="HTH merR-type" evidence="6">
    <location>
        <begin position="1"/>
        <end position="67"/>
    </location>
</feature>
<dbReference type="InterPro" id="IPR009061">
    <property type="entry name" value="DNA-bd_dom_put_sf"/>
</dbReference>
<accession>A0ABR4ZZY6</accession>
<evidence type="ECO:0000256" key="4">
    <source>
        <dbReference type="ARBA" id="ARBA00023163"/>
    </source>
</evidence>
<dbReference type="Gene3D" id="1.10.1660.10">
    <property type="match status" value="1"/>
</dbReference>
<evidence type="ECO:0000256" key="3">
    <source>
        <dbReference type="ARBA" id="ARBA00023125"/>
    </source>
</evidence>
<dbReference type="PANTHER" id="PTHR30204:SF69">
    <property type="entry name" value="MERR-FAMILY TRANSCRIPTIONAL REGULATOR"/>
    <property type="match status" value="1"/>
</dbReference>
<organism evidence="7 8">
    <name type="scientific">Cohnella kolymensis</name>
    <dbReference type="NCBI Taxonomy" id="1590652"/>
    <lineage>
        <taxon>Bacteria</taxon>
        <taxon>Bacillati</taxon>
        <taxon>Bacillota</taxon>
        <taxon>Bacilli</taxon>
        <taxon>Bacillales</taxon>
        <taxon>Paenibacillaceae</taxon>
        <taxon>Cohnella</taxon>
    </lineage>
</organism>
<evidence type="ECO:0000313" key="8">
    <source>
        <dbReference type="Proteomes" id="UP000054526"/>
    </source>
</evidence>
<keyword evidence="1" id="KW-0678">Repressor</keyword>
<proteinExistence type="predicted"/>
<keyword evidence="2" id="KW-0805">Transcription regulation</keyword>
<dbReference type="Pfam" id="PF13411">
    <property type="entry name" value="MerR_1"/>
    <property type="match status" value="1"/>
</dbReference>
<dbReference type="PROSITE" id="PS50937">
    <property type="entry name" value="HTH_MERR_2"/>
    <property type="match status" value="1"/>
</dbReference>
<evidence type="ECO:0000259" key="6">
    <source>
        <dbReference type="PROSITE" id="PS50937"/>
    </source>
</evidence>
<evidence type="ECO:0000256" key="2">
    <source>
        <dbReference type="ARBA" id="ARBA00023015"/>
    </source>
</evidence>
<evidence type="ECO:0000256" key="1">
    <source>
        <dbReference type="ARBA" id="ARBA00022491"/>
    </source>
</evidence>
<keyword evidence="5" id="KW-0175">Coiled coil</keyword>
<sequence length="119" mass="14042">MKISEFIALLNTTKETVRHYEDLNLVTPKRVKSRREYGQKEVLDFQVILELKGMGLSLKDIQLLFDLKRAIGCGEQGLVREVILHLTNHLEMLRNEEDLLRERRMKLEKQLEEVKLLLV</sequence>
<dbReference type="Proteomes" id="UP000054526">
    <property type="component" value="Unassembled WGS sequence"/>
</dbReference>
<reference evidence="7 8" key="1">
    <citation type="submission" date="2014-12" db="EMBL/GenBank/DDBJ databases">
        <title>Draft genome sequence of Cohnella kolymensis strain B-2846.</title>
        <authorList>
            <person name="Karlyshev A.V."/>
            <person name="Kudryashova E.B."/>
        </authorList>
    </citation>
    <scope>NUCLEOTIDE SEQUENCE [LARGE SCALE GENOMIC DNA]</scope>
    <source>
        <strain evidence="7 8">VKM B-2846</strain>
    </source>
</reference>
<dbReference type="SMART" id="SM00422">
    <property type="entry name" value="HTH_MERR"/>
    <property type="match status" value="1"/>
</dbReference>
<keyword evidence="4" id="KW-0804">Transcription</keyword>
<keyword evidence="8" id="KW-1185">Reference proteome</keyword>
<gene>
    <name evidence="7" type="ORF">SD71_20390</name>
</gene>
<evidence type="ECO:0000256" key="5">
    <source>
        <dbReference type="SAM" id="Coils"/>
    </source>
</evidence>
<evidence type="ECO:0000313" key="7">
    <source>
        <dbReference type="EMBL" id="KIL34384.1"/>
    </source>
</evidence>
<dbReference type="SUPFAM" id="SSF46955">
    <property type="entry name" value="Putative DNA-binding domain"/>
    <property type="match status" value="1"/>
</dbReference>
<dbReference type="InterPro" id="IPR000551">
    <property type="entry name" value="MerR-type_HTH_dom"/>
</dbReference>
<comment type="caution">
    <text evidence="7">The sequence shown here is derived from an EMBL/GenBank/DDBJ whole genome shotgun (WGS) entry which is preliminary data.</text>
</comment>
<name>A0ABR4ZZY6_9BACL</name>
<feature type="coiled-coil region" evidence="5">
    <location>
        <begin position="90"/>
        <end position="117"/>
    </location>
</feature>
<protein>
    <submittedName>
        <fullName evidence="7">6-phosphogluconolactonase</fullName>
    </submittedName>
</protein>
<dbReference type="CDD" id="cd00592">
    <property type="entry name" value="HTH_MerR-like"/>
    <property type="match status" value="1"/>
</dbReference>
<dbReference type="RefSeq" id="WP_041067422.1">
    <property type="nucleotide sequence ID" value="NZ_JXAL01000033.1"/>
</dbReference>
<dbReference type="EMBL" id="JXAL01000033">
    <property type="protein sequence ID" value="KIL34384.1"/>
    <property type="molecule type" value="Genomic_DNA"/>
</dbReference>
<keyword evidence="3" id="KW-0238">DNA-binding</keyword>